<name>A0A921IHZ1_9FIRM</name>
<keyword evidence="4" id="KW-0378">Hydrolase</keyword>
<dbReference type="InterPro" id="IPR015797">
    <property type="entry name" value="NUDIX_hydrolase-like_dom_sf"/>
</dbReference>
<organism evidence="7 8">
    <name type="scientific">Subdoligranulum variabile</name>
    <dbReference type="NCBI Taxonomy" id="214851"/>
    <lineage>
        <taxon>Bacteria</taxon>
        <taxon>Bacillati</taxon>
        <taxon>Bacillota</taxon>
        <taxon>Clostridia</taxon>
        <taxon>Eubacteriales</taxon>
        <taxon>Oscillospiraceae</taxon>
        <taxon>Subdoligranulum</taxon>
    </lineage>
</organism>
<proteinExistence type="inferred from homology"/>
<reference evidence="7" key="2">
    <citation type="submission" date="2021-09" db="EMBL/GenBank/DDBJ databases">
        <authorList>
            <person name="Gilroy R."/>
        </authorList>
    </citation>
    <scope>NUCLEOTIDE SEQUENCE</scope>
    <source>
        <strain evidence="7">ChiBcec21-2208</strain>
    </source>
</reference>
<evidence type="ECO:0000313" key="8">
    <source>
        <dbReference type="Proteomes" id="UP000782880"/>
    </source>
</evidence>
<evidence type="ECO:0000256" key="1">
    <source>
        <dbReference type="ARBA" id="ARBA00001946"/>
    </source>
</evidence>
<comment type="cofactor">
    <cofactor evidence="1">
        <name>Mg(2+)</name>
        <dbReference type="ChEBI" id="CHEBI:18420"/>
    </cofactor>
</comment>
<evidence type="ECO:0000256" key="5">
    <source>
        <dbReference type="ARBA" id="ARBA00022842"/>
    </source>
</evidence>
<reference evidence="7" key="1">
    <citation type="journal article" date="2021" name="PeerJ">
        <title>Extensive microbial diversity within the chicken gut microbiome revealed by metagenomics and culture.</title>
        <authorList>
            <person name="Gilroy R."/>
            <person name="Ravi A."/>
            <person name="Getino M."/>
            <person name="Pursley I."/>
            <person name="Horton D.L."/>
            <person name="Alikhan N.F."/>
            <person name="Baker D."/>
            <person name="Gharbi K."/>
            <person name="Hall N."/>
            <person name="Watson M."/>
            <person name="Adriaenssens E.M."/>
            <person name="Foster-Nyarko E."/>
            <person name="Jarju S."/>
            <person name="Secka A."/>
            <person name="Antonio M."/>
            <person name="Oren A."/>
            <person name="Chaudhuri R.R."/>
            <person name="La Ragione R."/>
            <person name="Hildebrand F."/>
            <person name="Pallen M.J."/>
        </authorList>
    </citation>
    <scope>NUCLEOTIDE SEQUENCE</scope>
    <source>
        <strain evidence="7">ChiBcec21-2208</strain>
    </source>
</reference>
<dbReference type="Pfam" id="PF00293">
    <property type="entry name" value="NUDIX"/>
    <property type="match status" value="1"/>
</dbReference>
<dbReference type="CDD" id="cd18886">
    <property type="entry name" value="NUDIX_MutT_Nudt1"/>
    <property type="match status" value="1"/>
</dbReference>
<sequence length="158" mass="18144">MDLLQTTLCYLEQNDCYLMLHRIKKQHDVNHDKWIGVGGKFEPGEDALTCALREVREETGLTMQNPQYRGIVDFYCAPWPAERMHLYTCTRFTGTMTDCNEGTLEWVPKAAVQDLPIWPGDKLFFRLLAEDAPFFHLELTYDGDVLTNAVLDGQPVTL</sequence>
<dbReference type="Gene3D" id="3.90.79.10">
    <property type="entry name" value="Nucleoside Triphosphate Pyrophosphohydrolase"/>
    <property type="match status" value="1"/>
</dbReference>
<dbReference type="PANTHER" id="PTHR43758:SF2">
    <property type="entry name" value="OXIDIZED PURINE NUCLEOSIDE TRIPHOSPHATE HYDROLASE"/>
    <property type="match status" value="1"/>
</dbReference>
<comment type="similarity">
    <text evidence="2">Belongs to the Nudix hydrolase family.</text>
</comment>
<dbReference type="GO" id="GO:0005737">
    <property type="term" value="C:cytoplasm"/>
    <property type="evidence" value="ECO:0007669"/>
    <property type="project" value="TreeGrafter"/>
</dbReference>
<dbReference type="EMBL" id="DYVE01000018">
    <property type="protein sequence ID" value="HJG27141.1"/>
    <property type="molecule type" value="Genomic_DNA"/>
</dbReference>
<dbReference type="InterPro" id="IPR020084">
    <property type="entry name" value="NUDIX_hydrolase_CS"/>
</dbReference>
<dbReference type="PROSITE" id="PS51462">
    <property type="entry name" value="NUDIX"/>
    <property type="match status" value="1"/>
</dbReference>
<feature type="domain" description="Nudix hydrolase" evidence="6">
    <location>
        <begin position="2"/>
        <end position="130"/>
    </location>
</feature>
<protein>
    <submittedName>
        <fullName evidence="7">8-oxo-dGTP diphosphatase</fullName>
    </submittedName>
</protein>
<dbReference type="PANTHER" id="PTHR43758">
    <property type="entry name" value="7,8-DIHYDRO-8-OXOGUANINE TRIPHOSPHATASE"/>
    <property type="match status" value="1"/>
</dbReference>
<dbReference type="InterPro" id="IPR000086">
    <property type="entry name" value="NUDIX_hydrolase_dom"/>
</dbReference>
<dbReference type="AlphaFoldDB" id="A0A921IHZ1"/>
<evidence type="ECO:0000256" key="4">
    <source>
        <dbReference type="ARBA" id="ARBA00022801"/>
    </source>
</evidence>
<keyword evidence="3" id="KW-0479">Metal-binding</keyword>
<comment type="caution">
    <text evidence="7">The sequence shown here is derived from an EMBL/GenBank/DDBJ whole genome shotgun (WGS) entry which is preliminary data.</text>
</comment>
<gene>
    <name evidence="7" type="ORF">K8V20_00620</name>
</gene>
<dbReference type="InterPro" id="IPR003562">
    <property type="entry name" value="Mutator_MutX_prot"/>
</dbReference>
<dbReference type="Proteomes" id="UP000782880">
    <property type="component" value="Unassembled WGS sequence"/>
</dbReference>
<dbReference type="GO" id="GO:0008413">
    <property type="term" value="F:8-oxo-7,8-dihydroguanosine triphosphate pyrophosphatase activity"/>
    <property type="evidence" value="ECO:0007669"/>
    <property type="project" value="InterPro"/>
</dbReference>
<dbReference type="GO" id="GO:0006281">
    <property type="term" value="P:DNA repair"/>
    <property type="evidence" value="ECO:0007669"/>
    <property type="project" value="InterPro"/>
</dbReference>
<evidence type="ECO:0000256" key="3">
    <source>
        <dbReference type="ARBA" id="ARBA00022723"/>
    </source>
</evidence>
<evidence type="ECO:0000313" key="7">
    <source>
        <dbReference type="EMBL" id="HJG27141.1"/>
    </source>
</evidence>
<dbReference type="PRINTS" id="PR01402">
    <property type="entry name" value="MUTATORMUTX"/>
</dbReference>
<accession>A0A921IHZ1</accession>
<dbReference type="GO" id="GO:0046872">
    <property type="term" value="F:metal ion binding"/>
    <property type="evidence" value="ECO:0007669"/>
    <property type="project" value="UniProtKB-KW"/>
</dbReference>
<dbReference type="SUPFAM" id="SSF55811">
    <property type="entry name" value="Nudix"/>
    <property type="match status" value="1"/>
</dbReference>
<evidence type="ECO:0000259" key="6">
    <source>
        <dbReference type="PROSITE" id="PS51462"/>
    </source>
</evidence>
<evidence type="ECO:0000256" key="2">
    <source>
        <dbReference type="ARBA" id="ARBA00005582"/>
    </source>
</evidence>
<dbReference type="PROSITE" id="PS00893">
    <property type="entry name" value="NUDIX_BOX"/>
    <property type="match status" value="1"/>
</dbReference>
<keyword evidence="5" id="KW-0460">Magnesium</keyword>